<proteinExistence type="predicted"/>
<dbReference type="InterPro" id="IPR012347">
    <property type="entry name" value="Ferritin-like"/>
</dbReference>
<comment type="caution">
    <text evidence="1">The sequence shown here is derived from an EMBL/GenBank/DDBJ whole genome shotgun (WGS) entry which is preliminary data.</text>
</comment>
<sequence>MSSEYTEKNLGISSSEISQLWITYIANSMSNCVLSYFLETAEDPEVSSVVKYALNLSGNYMSIIKDILSKDNFPVPEGFSEEDVNLKAKKLFSDVFMLRYMKYLTELGLINYGMSLTFCPRKDIRELFTYCIDTTSKLSNMLDDVELKKGVYVHYPHIPMPDKIEFVTKKSFLTGLLPEKRPLNSSEITNIFHDIKVVSLTRALTLGFNQVTKSEQVKNFLSKGLDLSTSHIEALSPLLSESDLPIPMTLEAEVLDSKEAPFSDKLIMFHIVSIMGYKTAIFGISMAVSMRSDIYATYAKIASDIGGYAKDGMDIMIKEGWLEKNPEAVDRKKLAKL</sequence>
<reference evidence="1 2" key="1">
    <citation type="submission" date="2023-04" db="EMBL/GenBank/DDBJ databases">
        <title>Clostridium tannerae sp. nov., isolated from the fecal material of an alpaca.</title>
        <authorList>
            <person name="Miller S."/>
            <person name="Hendry M."/>
            <person name="King J."/>
            <person name="Sankaranarayanan K."/>
            <person name="Lawson P.A."/>
        </authorList>
    </citation>
    <scope>NUCLEOTIDE SEQUENCE [LARGE SCALE GENOMIC DNA]</scope>
    <source>
        <strain evidence="1 2">A1-XYC3</strain>
    </source>
</reference>
<organism evidence="1 2">
    <name type="scientific">Clostridium tanneri</name>
    <dbReference type="NCBI Taxonomy" id="3037988"/>
    <lineage>
        <taxon>Bacteria</taxon>
        <taxon>Bacillati</taxon>
        <taxon>Bacillota</taxon>
        <taxon>Clostridia</taxon>
        <taxon>Eubacteriales</taxon>
        <taxon>Clostridiaceae</taxon>
        <taxon>Clostridium</taxon>
    </lineage>
</organism>
<accession>A0ABU4JVX8</accession>
<gene>
    <name evidence="1" type="ORF">P8V03_14290</name>
</gene>
<dbReference type="EMBL" id="JARUJP010000018">
    <property type="protein sequence ID" value="MDW8802320.1"/>
    <property type="molecule type" value="Genomic_DNA"/>
</dbReference>
<evidence type="ECO:0000313" key="1">
    <source>
        <dbReference type="EMBL" id="MDW8802320.1"/>
    </source>
</evidence>
<dbReference type="Proteomes" id="UP001281656">
    <property type="component" value="Unassembled WGS sequence"/>
</dbReference>
<protein>
    <submittedName>
        <fullName evidence="1">DUF3231 family protein</fullName>
    </submittedName>
</protein>
<keyword evidence="2" id="KW-1185">Reference proteome</keyword>
<dbReference type="Gene3D" id="1.20.1260.10">
    <property type="match status" value="2"/>
</dbReference>
<name>A0ABU4JVX8_9CLOT</name>
<dbReference type="Pfam" id="PF11553">
    <property type="entry name" value="DUF3231"/>
    <property type="match status" value="2"/>
</dbReference>
<dbReference type="InterPro" id="IPR021617">
    <property type="entry name" value="DUF3231"/>
</dbReference>
<evidence type="ECO:0000313" key="2">
    <source>
        <dbReference type="Proteomes" id="UP001281656"/>
    </source>
</evidence>
<dbReference type="RefSeq" id="WP_318798681.1">
    <property type="nucleotide sequence ID" value="NZ_JARUJP010000018.1"/>
</dbReference>